<feature type="DNA-binding region" description="H-T-H motif" evidence="2">
    <location>
        <begin position="37"/>
        <end position="56"/>
    </location>
</feature>
<feature type="domain" description="HTH tetR-type" evidence="3">
    <location>
        <begin position="14"/>
        <end position="74"/>
    </location>
</feature>
<evidence type="ECO:0000256" key="2">
    <source>
        <dbReference type="PROSITE-ProRule" id="PRU00335"/>
    </source>
</evidence>
<dbReference type="PANTHER" id="PTHR30328">
    <property type="entry name" value="TRANSCRIPTIONAL REPRESSOR"/>
    <property type="match status" value="1"/>
</dbReference>
<gene>
    <name evidence="4" type="ORF">SAMN05443429_104172</name>
</gene>
<dbReference type="PROSITE" id="PS50977">
    <property type="entry name" value="HTH_TETR_2"/>
    <property type="match status" value="1"/>
</dbReference>
<dbReference type="PROSITE" id="PS50896">
    <property type="entry name" value="LISH"/>
    <property type="match status" value="1"/>
</dbReference>
<name>A0A1M6E0B1_9FLAO</name>
<dbReference type="SUPFAM" id="SSF46689">
    <property type="entry name" value="Homeodomain-like"/>
    <property type="match status" value="1"/>
</dbReference>
<keyword evidence="5" id="KW-1185">Reference proteome</keyword>
<accession>A0A1M6E0B1</accession>
<dbReference type="InterPro" id="IPR009057">
    <property type="entry name" value="Homeodomain-like_sf"/>
</dbReference>
<evidence type="ECO:0000259" key="3">
    <source>
        <dbReference type="PROSITE" id="PS50977"/>
    </source>
</evidence>
<dbReference type="InterPro" id="IPR001647">
    <property type="entry name" value="HTH_TetR"/>
</dbReference>
<keyword evidence="1 2" id="KW-0238">DNA-binding</keyword>
<organism evidence="4 5">
    <name type="scientific">Cruoricaptor ignavus</name>
    <dbReference type="NCBI Taxonomy" id="1118202"/>
    <lineage>
        <taxon>Bacteria</taxon>
        <taxon>Pseudomonadati</taxon>
        <taxon>Bacteroidota</taxon>
        <taxon>Flavobacteriia</taxon>
        <taxon>Flavobacteriales</taxon>
        <taxon>Weeksellaceae</taxon>
        <taxon>Cruoricaptor</taxon>
    </lineage>
</organism>
<evidence type="ECO:0000313" key="4">
    <source>
        <dbReference type="EMBL" id="SHI78916.1"/>
    </source>
</evidence>
<evidence type="ECO:0000313" key="5">
    <source>
        <dbReference type="Proteomes" id="UP000184335"/>
    </source>
</evidence>
<dbReference type="EMBL" id="FQYI01000004">
    <property type="protein sequence ID" value="SHI78916.1"/>
    <property type="molecule type" value="Genomic_DNA"/>
</dbReference>
<dbReference type="PRINTS" id="PR00455">
    <property type="entry name" value="HTHTETR"/>
</dbReference>
<dbReference type="PANTHER" id="PTHR30328:SF54">
    <property type="entry name" value="HTH-TYPE TRANSCRIPTIONAL REPRESSOR SCO4008"/>
    <property type="match status" value="1"/>
</dbReference>
<dbReference type="Pfam" id="PF00440">
    <property type="entry name" value="TetR_N"/>
    <property type="match status" value="1"/>
</dbReference>
<dbReference type="STRING" id="1118202.SAMN05443429_104172"/>
<sequence length="211" mass="24008">MIRKKVQGPIRDKEKTKLRMLNAVGKILKSKGYQGLQVTKIATAAGVDKKLIYDYYGSVDKLINEYLKQRDYWNSVSELVETTDINDGGKVLAKVLLSGQFDELKKNKELQKIILWELSESKSALRKLADEREAAGEEMFASITDRYFGSEAKKFRALMAILVSSSYYLNLHADFNGSAFCGLDLKDDEDRNVVKGVISEMIDMFFKEYSE</sequence>
<dbReference type="GO" id="GO:0003677">
    <property type="term" value="F:DNA binding"/>
    <property type="evidence" value="ECO:0007669"/>
    <property type="project" value="UniProtKB-UniRule"/>
</dbReference>
<evidence type="ECO:0000256" key="1">
    <source>
        <dbReference type="ARBA" id="ARBA00023125"/>
    </source>
</evidence>
<protein>
    <submittedName>
        <fullName evidence="4">Transcriptional regulator, TetR family</fullName>
    </submittedName>
</protein>
<dbReference type="InterPro" id="IPR006594">
    <property type="entry name" value="LisH"/>
</dbReference>
<proteinExistence type="predicted"/>
<dbReference type="OrthoDB" id="836882at2"/>
<dbReference type="Proteomes" id="UP000184335">
    <property type="component" value="Unassembled WGS sequence"/>
</dbReference>
<dbReference type="Gene3D" id="1.10.357.10">
    <property type="entry name" value="Tetracycline Repressor, domain 2"/>
    <property type="match status" value="1"/>
</dbReference>
<dbReference type="InterPro" id="IPR050109">
    <property type="entry name" value="HTH-type_TetR-like_transc_reg"/>
</dbReference>
<reference evidence="4 5" key="1">
    <citation type="submission" date="2016-11" db="EMBL/GenBank/DDBJ databases">
        <authorList>
            <person name="Jaros S."/>
            <person name="Januszkiewicz K."/>
            <person name="Wedrychowicz H."/>
        </authorList>
    </citation>
    <scope>NUCLEOTIDE SEQUENCE [LARGE SCALE GENOMIC DNA]</scope>
    <source>
        <strain evidence="4 5">DSM 25479</strain>
    </source>
</reference>
<dbReference type="AlphaFoldDB" id="A0A1M6E0B1"/>